<dbReference type="SUPFAM" id="SSF53933">
    <property type="entry name" value="Microbial ribonucleases"/>
    <property type="match status" value="1"/>
</dbReference>
<dbReference type="InterPro" id="IPR001887">
    <property type="entry name" value="Barnase"/>
</dbReference>
<dbReference type="PRINTS" id="PR00117">
    <property type="entry name" value="BARNASE"/>
</dbReference>
<keyword evidence="5" id="KW-0540">Nuclease</keyword>
<evidence type="ECO:0000256" key="7">
    <source>
        <dbReference type="SAM" id="MobiDB-lite"/>
    </source>
</evidence>
<evidence type="ECO:0000256" key="4">
    <source>
        <dbReference type="ARBA" id="ARBA00022525"/>
    </source>
</evidence>
<dbReference type="Pfam" id="PF00545">
    <property type="entry name" value="Ribonuclease"/>
    <property type="match status" value="1"/>
</dbReference>
<comment type="subcellular location">
    <subcellularLocation>
        <location evidence="1">Secreted</location>
    </subcellularLocation>
</comment>
<dbReference type="GO" id="GO:0004521">
    <property type="term" value="F:RNA endonuclease activity"/>
    <property type="evidence" value="ECO:0007669"/>
    <property type="project" value="InterPro"/>
</dbReference>
<dbReference type="GO" id="GO:0003723">
    <property type="term" value="F:RNA binding"/>
    <property type="evidence" value="ECO:0007669"/>
    <property type="project" value="InterPro"/>
</dbReference>
<evidence type="ECO:0000256" key="6">
    <source>
        <dbReference type="ARBA" id="ARBA00022801"/>
    </source>
</evidence>
<dbReference type="RefSeq" id="WP_222609709.1">
    <property type="nucleotide sequence ID" value="NZ_JAAC01000031.1"/>
</dbReference>
<gene>
    <name evidence="8" type="ORF">FUSO3_02510</name>
</gene>
<keyword evidence="6" id="KW-0378">Hydrolase</keyword>
<protein>
    <recommendedName>
        <fullName evidence="3">Ribonuclease</fullName>
    </recommendedName>
</protein>
<evidence type="ECO:0000313" key="8">
    <source>
        <dbReference type="EMBL" id="KDE64608.1"/>
    </source>
</evidence>
<comment type="similarity">
    <text evidence="2">Belongs to the ribonuclease N1/T1 family.</text>
</comment>
<dbReference type="EMBL" id="JAAC01000031">
    <property type="protein sequence ID" value="KDE64608.1"/>
    <property type="molecule type" value="Genomic_DNA"/>
</dbReference>
<organism evidence="8 9">
    <name type="scientific">Fusobacterium necrophorum BL</name>
    <dbReference type="NCBI Taxonomy" id="1441732"/>
    <lineage>
        <taxon>Bacteria</taxon>
        <taxon>Fusobacteriati</taxon>
        <taxon>Fusobacteriota</taxon>
        <taxon>Fusobacteriia</taxon>
        <taxon>Fusobacteriales</taxon>
        <taxon>Fusobacteriaceae</taxon>
        <taxon>Fusobacterium</taxon>
    </lineage>
</organism>
<accession>A0AB73BY05</accession>
<name>A0AB73BY05_9FUSO</name>
<reference evidence="8 9" key="1">
    <citation type="submission" date="2014-01" db="EMBL/GenBank/DDBJ databases">
        <title>Comparative genomics of Fusobacterium necrophorum wild isolates.</title>
        <authorList>
            <person name="Kittichotirat W."/>
            <person name="Bumgarner R.E."/>
            <person name="Lawrence P."/>
        </authorList>
    </citation>
    <scope>NUCLEOTIDE SEQUENCE [LARGE SCALE GENOMIC DNA]</scope>
    <source>
        <strain evidence="8 9">BL</strain>
    </source>
</reference>
<feature type="region of interest" description="Disordered" evidence="7">
    <location>
        <begin position="1"/>
        <end position="21"/>
    </location>
</feature>
<evidence type="ECO:0000256" key="3">
    <source>
        <dbReference type="ARBA" id="ARBA00022214"/>
    </source>
</evidence>
<evidence type="ECO:0000256" key="5">
    <source>
        <dbReference type="ARBA" id="ARBA00022722"/>
    </source>
</evidence>
<sequence>SKLGDEKGRIRKGSNQYGTKEEVEERQALLKNSLESAIDMVVTSVTIPLTIKGISKGKEIVNNYKLNNSLKELNYPAHNAANYVKLKEQYRVSELANDVVDSIAKTGRLPNNYMTKDQAKVLGWSEGKALNNYAPGKAIGGDVFNNSTRILPIKNGRIWYEADVGIDYKMSRSNFKNPGYRILYSSDGLIYGTYDHYETVFPILP</sequence>
<comment type="caution">
    <text evidence="8">The sequence shown here is derived from an EMBL/GenBank/DDBJ whole genome shotgun (WGS) entry which is preliminary data.</text>
</comment>
<dbReference type="Proteomes" id="UP000027473">
    <property type="component" value="Unassembled WGS sequence"/>
</dbReference>
<evidence type="ECO:0000313" key="9">
    <source>
        <dbReference type="Proteomes" id="UP000027473"/>
    </source>
</evidence>
<dbReference type="InterPro" id="IPR016191">
    <property type="entry name" value="Ribonuclease/ribotoxin"/>
</dbReference>
<dbReference type="GO" id="GO:0005576">
    <property type="term" value="C:extracellular region"/>
    <property type="evidence" value="ECO:0007669"/>
    <property type="project" value="UniProtKB-SubCell"/>
</dbReference>
<dbReference type="InterPro" id="IPR053753">
    <property type="entry name" value="RNase_N1/T1-like_sf"/>
</dbReference>
<dbReference type="AlphaFoldDB" id="A0AB73BY05"/>
<proteinExistence type="inferred from homology"/>
<evidence type="ECO:0000256" key="2">
    <source>
        <dbReference type="ARBA" id="ARBA00009006"/>
    </source>
</evidence>
<dbReference type="Gene3D" id="3.40.20.20">
    <property type="match status" value="2"/>
</dbReference>
<dbReference type="InterPro" id="IPR000026">
    <property type="entry name" value="N1-like"/>
</dbReference>
<keyword evidence="4" id="KW-0964">Secreted</keyword>
<feature type="non-terminal residue" evidence="8">
    <location>
        <position position="1"/>
    </location>
</feature>
<evidence type="ECO:0000256" key="1">
    <source>
        <dbReference type="ARBA" id="ARBA00004613"/>
    </source>
</evidence>
<dbReference type="GO" id="GO:0016787">
    <property type="term" value="F:hydrolase activity"/>
    <property type="evidence" value="ECO:0007669"/>
    <property type="project" value="UniProtKB-KW"/>
</dbReference>